<dbReference type="Pfam" id="PF00059">
    <property type="entry name" value="Lectin_C"/>
    <property type="match status" value="1"/>
</dbReference>
<dbReference type="InterPro" id="IPR016186">
    <property type="entry name" value="C-type_lectin-like/link_sf"/>
</dbReference>
<name>A0A9W7WRG1_TRIRA</name>
<evidence type="ECO:0000256" key="1">
    <source>
        <dbReference type="ARBA" id="ARBA00023157"/>
    </source>
</evidence>
<accession>A0A9W7WRG1</accession>
<keyword evidence="1" id="KW-1015">Disulfide bond</keyword>
<dbReference type="Proteomes" id="UP001059041">
    <property type="component" value="Linkage Group LG8"/>
</dbReference>
<dbReference type="Pfam" id="PF17517">
    <property type="entry name" value="IgGFc_binding"/>
    <property type="match status" value="1"/>
</dbReference>
<gene>
    <name evidence="4" type="ORF">IRJ41_017009</name>
</gene>
<proteinExistence type="predicted"/>
<keyword evidence="5" id="KW-1185">Reference proteome</keyword>
<dbReference type="InterPro" id="IPR001304">
    <property type="entry name" value="C-type_lectin-like"/>
</dbReference>
<dbReference type="Gene3D" id="3.10.100.10">
    <property type="entry name" value="Mannose-Binding Protein A, subunit A"/>
    <property type="match status" value="1"/>
</dbReference>
<dbReference type="InterPro" id="IPR016187">
    <property type="entry name" value="CTDL_fold"/>
</dbReference>
<feature type="domain" description="C-type lectin" evidence="3">
    <location>
        <begin position="417"/>
        <end position="522"/>
    </location>
</feature>
<comment type="caution">
    <text evidence="4">The sequence shown here is derived from an EMBL/GenBank/DDBJ whole genome shotgun (WGS) entry which is preliminary data.</text>
</comment>
<sequence>MLTLLLILAMSSQGQSLVDSGLDFITAFPENVAYFYPFFPKNSLNITALYDNTEVNIYFKGILEHTVILQQGQTEVYLPPSDVEEHKLDVSQKTIQVVSNNYVVVLSISKQEDSVQTNVVYPYTNLGTFYSIPQLNYSEMLSKFPQATGSIKARYSFFRLLIINAQNFTNYIEIVRISQQIEQFQLQPYTLLQLALDGSEVSVESLYNMAVIVSHPCLEATSCKCNMMLNQLRPDAHWGQSFILPLLNIPTWLHITVNTILTGNTLDAGTLEPIQSGTQSISTIYPASLRLISPGLILEVIPETMFAACYLVHFSVAYGNVLVIAETLSRSEVYIDRSFLSSNSWTAIANTKYSIVSVLLHGRHVIWHPTSKIAVYMFRNMTGGIQYGGPAVVLGEKPDPDGCSLHPPEITVAPTPMSWPESHQYCTSTSDELISPSTVIARSALTEFLRNAANTEHWIGLRRSLLTLDWYWQKGNESEDLMDTQWGAGEPSDPVQGMCASVFSDLTWKSVRCCTELKAICYKKPDYFPVLEL</sequence>
<reference evidence="4" key="1">
    <citation type="submission" date="2021-02" db="EMBL/GenBank/DDBJ databases">
        <title>Comparative genomics reveals that relaxation of natural selection precedes convergent phenotypic evolution of cavefish.</title>
        <authorList>
            <person name="Peng Z."/>
        </authorList>
    </citation>
    <scope>NUCLEOTIDE SEQUENCE</scope>
    <source>
        <tissue evidence="4">Muscle</tissue>
    </source>
</reference>
<dbReference type="SMART" id="SM00034">
    <property type="entry name" value="CLECT"/>
    <property type="match status" value="1"/>
</dbReference>
<keyword evidence="2" id="KW-0732">Signal</keyword>
<dbReference type="PANTHER" id="PTHR45784">
    <property type="entry name" value="C-TYPE LECTIN DOMAIN FAMILY 20 MEMBER A-RELATED"/>
    <property type="match status" value="1"/>
</dbReference>
<evidence type="ECO:0000313" key="5">
    <source>
        <dbReference type="Proteomes" id="UP001059041"/>
    </source>
</evidence>
<dbReference type="SUPFAM" id="SSF56436">
    <property type="entry name" value="C-type lectin-like"/>
    <property type="match status" value="1"/>
</dbReference>
<dbReference type="PANTHER" id="PTHR45784:SF3">
    <property type="entry name" value="C-TYPE LECTIN DOMAIN FAMILY 4 MEMBER K-LIKE-RELATED"/>
    <property type="match status" value="1"/>
</dbReference>
<dbReference type="CDD" id="cd00037">
    <property type="entry name" value="CLECT"/>
    <property type="match status" value="1"/>
</dbReference>
<dbReference type="InterPro" id="IPR018378">
    <property type="entry name" value="C-type_lectin_CS"/>
</dbReference>
<dbReference type="EMBL" id="JAFHDT010000008">
    <property type="protein sequence ID" value="KAI7806979.1"/>
    <property type="molecule type" value="Genomic_DNA"/>
</dbReference>
<evidence type="ECO:0000313" key="4">
    <source>
        <dbReference type="EMBL" id="KAI7806979.1"/>
    </source>
</evidence>
<dbReference type="PROSITE" id="PS00615">
    <property type="entry name" value="C_TYPE_LECTIN_1"/>
    <property type="match status" value="1"/>
</dbReference>
<organism evidence="4 5">
    <name type="scientific">Triplophysa rosa</name>
    <name type="common">Cave loach</name>
    <dbReference type="NCBI Taxonomy" id="992332"/>
    <lineage>
        <taxon>Eukaryota</taxon>
        <taxon>Metazoa</taxon>
        <taxon>Chordata</taxon>
        <taxon>Craniata</taxon>
        <taxon>Vertebrata</taxon>
        <taxon>Euteleostomi</taxon>
        <taxon>Actinopterygii</taxon>
        <taxon>Neopterygii</taxon>
        <taxon>Teleostei</taxon>
        <taxon>Ostariophysi</taxon>
        <taxon>Cypriniformes</taxon>
        <taxon>Nemacheilidae</taxon>
        <taxon>Triplophysa</taxon>
    </lineage>
</organism>
<dbReference type="PROSITE" id="PS50041">
    <property type="entry name" value="C_TYPE_LECTIN_2"/>
    <property type="match status" value="1"/>
</dbReference>
<protein>
    <recommendedName>
        <fullName evidence="3">C-type lectin domain-containing protein</fullName>
    </recommendedName>
</protein>
<dbReference type="AlphaFoldDB" id="A0A9W7WRG1"/>
<feature type="signal peptide" evidence="2">
    <location>
        <begin position="1"/>
        <end position="16"/>
    </location>
</feature>
<evidence type="ECO:0000259" key="3">
    <source>
        <dbReference type="PROSITE" id="PS50041"/>
    </source>
</evidence>
<dbReference type="InterPro" id="IPR035234">
    <property type="entry name" value="IgGFc-bd_N"/>
</dbReference>
<evidence type="ECO:0000256" key="2">
    <source>
        <dbReference type="SAM" id="SignalP"/>
    </source>
</evidence>
<feature type="chain" id="PRO_5040891174" description="C-type lectin domain-containing protein" evidence="2">
    <location>
        <begin position="17"/>
        <end position="533"/>
    </location>
</feature>